<evidence type="ECO:0000256" key="3">
    <source>
        <dbReference type="ARBA" id="ARBA00012438"/>
    </source>
</evidence>
<dbReference type="InterPro" id="IPR004358">
    <property type="entry name" value="Sig_transdc_His_kin-like_C"/>
</dbReference>
<dbReference type="InterPro" id="IPR003594">
    <property type="entry name" value="HATPase_dom"/>
</dbReference>
<accession>A0A1H2MN89</accession>
<evidence type="ECO:0000256" key="2">
    <source>
        <dbReference type="ARBA" id="ARBA00004236"/>
    </source>
</evidence>
<dbReference type="OrthoDB" id="9786919at2"/>
<dbReference type="SUPFAM" id="SSF55874">
    <property type="entry name" value="ATPase domain of HSP90 chaperone/DNA topoisomerase II/histidine kinase"/>
    <property type="match status" value="1"/>
</dbReference>
<evidence type="ECO:0000313" key="16">
    <source>
        <dbReference type="Proteomes" id="UP000198825"/>
    </source>
</evidence>
<evidence type="ECO:0000259" key="13">
    <source>
        <dbReference type="PROSITE" id="PS50109"/>
    </source>
</evidence>
<dbReference type="Pfam" id="PF02518">
    <property type="entry name" value="HATPase_c"/>
    <property type="match status" value="1"/>
</dbReference>
<dbReference type="STRING" id="546874.SAMN04488544_2382"/>
<feature type="domain" description="HAMP" evidence="14">
    <location>
        <begin position="203"/>
        <end position="256"/>
    </location>
</feature>
<comment type="catalytic activity">
    <reaction evidence="1">
        <text>ATP + protein L-histidine = ADP + protein N-phospho-L-histidine.</text>
        <dbReference type="EC" id="2.7.13.3"/>
    </reaction>
</comment>
<dbReference type="InterPro" id="IPR036097">
    <property type="entry name" value="HisK_dim/P_sf"/>
</dbReference>
<name>A0A1H2MN89_9ACTN</name>
<dbReference type="CDD" id="cd00082">
    <property type="entry name" value="HisKA"/>
    <property type="match status" value="1"/>
</dbReference>
<evidence type="ECO:0000256" key="10">
    <source>
        <dbReference type="ARBA" id="ARBA00023136"/>
    </source>
</evidence>
<dbReference type="InterPro" id="IPR003660">
    <property type="entry name" value="HAMP_dom"/>
</dbReference>
<dbReference type="RefSeq" id="WP_091074608.1">
    <property type="nucleotide sequence ID" value="NZ_LT629799.1"/>
</dbReference>
<dbReference type="InterPro" id="IPR005467">
    <property type="entry name" value="His_kinase_dom"/>
</dbReference>
<dbReference type="PROSITE" id="PS50885">
    <property type="entry name" value="HAMP"/>
    <property type="match status" value="1"/>
</dbReference>
<feature type="transmembrane region" description="Helical" evidence="12">
    <location>
        <begin position="181"/>
        <end position="206"/>
    </location>
</feature>
<keyword evidence="6 12" id="KW-0812">Transmembrane</keyword>
<feature type="domain" description="Histidine kinase" evidence="13">
    <location>
        <begin position="264"/>
        <end position="472"/>
    </location>
</feature>
<organism evidence="15 16">
    <name type="scientific">Microlunatus sagamiharensis</name>
    <dbReference type="NCBI Taxonomy" id="546874"/>
    <lineage>
        <taxon>Bacteria</taxon>
        <taxon>Bacillati</taxon>
        <taxon>Actinomycetota</taxon>
        <taxon>Actinomycetes</taxon>
        <taxon>Propionibacteriales</taxon>
        <taxon>Propionibacteriaceae</taxon>
        <taxon>Microlunatus</taxon>
    </lineage>
</organism>
<dbReference type="Gene3D" id="1.10.287.130">
    <property type="match status" value="1"/>
</dbReference>
<dbReference type="EC" id="2.7.13.3" evidence="3"/>
<protein>
    <recommendedName>
        <fullName evidence="3">histidine kinase</fullName>
        <ecNumber evidence="3">2.7.13.3</ecNumber>
    </recommendedName>
</protein>
<dbReference type="SUPFAM" id="SSF47384">
    <property type="entry name" value="Homodimeric domain of signal transducing histidine kinase"/>
    <property type="match status" value="1"/>
</dbReference>
<dbReference type="CDD" id="cd06225">
    <property type="entry name" value="HAMP"/>
    <property type="match status" value="1"/>
</dbReference>
<evidence type="ECO:0000259" key="14">
    <source>
        <dbReference type="PROSITE" id="PS50885"/>
    </source>
</evidence>
<evidence type="ECO:0000256" key="5">
    <source>
        <dbReference type="ARBA" id="ARBA00022679"/>
    </source>
</evidence>
<dbReference type="PANTHER" id="PTHR45436">
    <property type="entry name" value="SENSOR HISTIDINE KINASE YKOH"/>
    <property type="match status" value="1"/>
</dbReference>
<comment type="subcellular location">
    <subcellularLocation>
        <location evidence="2">Cell membrane</location>
    </subcellularLocation>
</comment>
<sequence>MAADQRRAQGPGEVVGTVRMLTFLWDHPMQRRVSLLTTVAVALAVVVCSAVGYLALCSTLVSTSQEIALGIAQDLAGPAARAIEGTGTLPADLQQPGQVVVQAVDASGTVLRTPGDDLALVVEPSDLEAAGPAGGLVQRTGRTVDGQRYAVVALPLPGTGHALLVGRPLGPALHVLEVQRFILGAVCLAGVLAAAVVGVLVGASGLRPMRQLTEAMEHVTATQDYQPVSVRYAKGDLVTMAGSFNLMLASLTKARERQSRLVADAGHELRTPLTSLRTNVDLLAEDLGRDRLSEEQKAAVLGDVQGQLGELTEMIGDLVHVARDDSTLTLAPLDVVELVRDAVERVQRRAAGITFDVALQPLFVVADPDSLRRAVTNLLDNAVKWSPPGATVRVRLEGNRLRVSDAGPGIPEADLPYVFDRFFRGESGRHTKGTGLGLAIVAKTMDEIGGSVHAGRSAEGGAELTLQLPGVTSREAVSSLLVPAREAAPETAPVTATAKKGRLTPAR</sequence>
<dbReference type="CDD" id="cd00075">
    <property type="entry name" value="HATPase"/>
    <property type="match status" value="1"/>
</dbReference>
<keyword evidence="10 12" id="KW-0472">Membrane</keyword>
<keyword evidence="9" id="KW-0902">Two-component regulatory system</keyword>
<feature type="region of interest" description="Disordered" evidence="11">
    <location>
        <begin position="486"/>
        <end position="507"/>
    </location>
</feature>
<dbReference type="PRINTS" id="PR00344">
    <property type="entry name" value="BCTRLSENSOR"/>
</dbReference>
<dbReference type="InterPro" id="IPR050428">
    <property type="entry name" value="TCS_sensor_his_kinase"/>
</dbReference>
<evidence type="ECO:0000256" key="8">
    <source>
        <dbReference type="ARBA" id="ARBA00022989"/>
    </source>
</evidence>
<evidence type="ECO:0000256" key="9">
    <source>
        <dbReference type="ARBA" id="ARBA00023012"/>
    </source>
</evidence>
<dbReference type="Gene3D" id="6.10.340.10">
    <property type="match status" value="1"/>
</dbReference>
<evidence type="ECO:0000256" key="7">
    <source>
        <dbReference type="ARBA" id="ARBA00022777"/>
    </source>
</evidence>
<dbReference type="InterPro" id="IPR036890">
    <property type="entry name" value="HATPase_C_sf"/>
</dbReference>
<reference evidence="16" key="1">
    <citation type="submission" date="2016-10" db="EMBL/GenBank/DDBJ databases">
        <authorList>
            <person name="Varghese N."/>
            <person name="Submissions S."/>
        </authorList>
    </citation>
    <scope>NUCLEOTIDE SEQUENCE [LARGE SCALE GENOMIC DNA]</scope>
    <source>
        <strain evidence="16">DSM 21743</strain>
    </source>
</reference>
<evidence type="ECO:0000256" key="6">
    <source>
        <dbReference type="ARBA" id="ARBA00022692"/>
    </source>
</evidence>
<keyword evidence="4" id="KW-0597">Phosphoprotein</keyword>
<dbReference type="PANTHER" id="PTHR45436:SF5">
    <property type="entry name" value="SENSOR HISTIDINE KINASE TRCS"/>
    <property type="match status" value="1"/>
</dbReference>
<dbReference type="SMART" id="SM00388">
    <property type="entry name" value="HisKA"/>
    <property type="match status" value="1"/>
</dbReference>
<feature type="compositionally biased region" description="Low complexity" evidence="11">
    <location>
        <begin position="486"/>
        <end position="498"/>
    </location>
</feature>
<evidence type="ECO:0000256" key="12">
    <source>
        <dbReference type="SAM" id="Phobius"/>
    </source>
</evidence>
<feature type="transmembrane region" description="Helical" evidence="12">
    <location>
        <begin position="33"/>
        <end position="56"/>
    </location>
</feature>
<dbReference type="GO" id="GO:0000155">
    <property type="term" value="F:phosphorelay sensor kinase activity"/>
    <property type="evidence" value="ECO:0007669"/>
    <property type="project" value="InterPro"/>
</dbReference>
<dbReference type="GO" id="GO:0005886">
    <property type="term" value="C:plasma membrane"/>
    <property type="evidence" value="ECO:0007669"/>
    <property type="project" value="UniProtKB-SubCell"/>
</dbReference>
<keyword evidence="8 12" id="KW-1133">Transmembrane helix</keyword>
<dbReference type="EMBL" id="LT629799">
    <property type="protein sequence ID" value="SDU94562.1"/>
    <property type="molecule type" value="Genomic_DNA"/>
</dbReference>
<gene>
    <name evidence="15" type="ORF">SAMN04488544_2382</name>
</gene>
<dbReference type="Gene3D" id="3.30.565.10">
    <property type="entry name" value="Histidine kinase-like ATPase, C-terminal domain"/>
    <property type="match status" value="1"/>
</dbReference>
<dbReference type="AlphaFoldDB" id="A0A1H2MN89"/>
<evidence type="ECO:0000256" key="4">
    <source>
        <dbReference type="ARBA" id="ARBA00022553"/>
    </source>
</evidence>
<proteinExistence type="predicted"/>
<evidence type="ECO:0000256" key="1">
    <source>
        <dbReference type="ARBA" id="ARBA00000085"/>
    </source>
</evidence>
<dbReference type="InterPro" id="IPR003661">
    <property type="entry name" value="HisK_dim/P_dom"/>
</dbReference>
<keyword evidence="16" id="KW-1185">Reference proteome</keyword>
<keyword evidence="7 15" id="KW-0418">Kinase</keyword>
<dbReference type="SMART" id="SM00387">
    <property type="entry name" value="HATPase_c"/>
    <property type="match status" value="1"/>
</dbReference>
<dbReference type="Proteomes" id="UP000198825">
    <property type="component" value="Chromosome I"/>
</dbReference>
<keyword evidence="5" id="KW-0808">Transferase</keyword>
<evidence type="ECO:0000313" key="15">
    <source>
        <dbReference type="EMBL" id="SDU94562.1"/>
    </source>
</evidence>
<evidence type="ECO:0000256" key="11">
    <source>
        <dbReference type="SAM" id="MobiDB-lite"/>
    </source>
</evidence>
<dbReference type="PROSITE" id="PS50109">
    <property type="entry name" value="HIS_KIN"/>
    <property type="match status" value="1"/>
</dbReference>
<dbReference type="SMART" id="SM00304">
    <property type="entry name" value="HAMP"/>
    <property type="match status" value="1"/>
</dbReference>
<dbReference type="Pfam" id="PF00512">
    <property type="entry name" value="HisKA"/>
    <property type="match status" value="1"/>
</dbReference>